<evidence type="ECO:0000313" key="2">
    <source>
        <dbReference type="EMBL" id="WEX82309.1"/>
    </source>
</evidence>
<dbReference type="CDD" id="cd00531">
    <property type="entry name" value="NTF2_like"/>
    <property type="match status" value="1"/>
</dbReference>
<dbReference type="RefSeq" id="WP_280733045.1">
    <property type="nucleotide sequence ID" value="NZ_CP120368.1"/>
</dbReference>
<protein>
    <submittedName>
        <fullName evidence="2">DUF4440 domain-containing protein</fullName>
    </submittedName>
</protein>
<dbReference type="InterPro" id="IPR032710">
    <property type="entry name" value="NTF2-like_dom_sf"/>
</dbReference>
<name>A0ABY8CUI8_9HYPH</name>
<dbReference type="EMBL" id="CP120371">
    <property type="protein sequence ID" value="WEX82309.1"/>
    <property type="molecule type" value="Genomic_DNA"/>
</dbReference>
<dbReference type="Pfam" id="PF14534">
    <property type="entry name" value="DUF4440"/>
    <property type="match status" value="1"/>
</dbReference>
<evidence type="ECO:0000313" key="3">
    <source>
        <dbReference type="Proteomes" id="UP001235547"/>
    </source>
</evidence>
<dbReference type="Proteomes" id="UP001235547">
    <property type="component" value="Chromosome 1"/>
</dbReference>
<dbReference type="InterPro" id="IPR027843">
    <property type="entry name" value="DUF4440"/>
</dbReference>
<evidence type="ECO:0000259" key="1">
    <source>
        <dbReference type="Pfam" id="PF14534"/>
    </source>
</evidence>
<organism evidence="2 3">
    <name type="scientific">Sinorhizobium numidicum</name>
    <dbReference type="NCBI Taxonomy" id="680248"/>
    <lineage>
        <taxon>Bacteria</taxon>
        <taxon>Pseudomonadati</taxon>
        <taxon>Pseudomonadota</taxon>
        <taxon>Alphaproteobacteria</taxon>
        <taxon>Hyphomicrobiales</taxon>
        <taxon>Rhizobiaceae</taxon>
        <taxon>Sinorhizobium/Ensifer group</taxon>
        <taxon>Sinorhizobium</taxon>
    </lineage>
</organism>
<feature type="domain" description="DUF4440" evidence="1">
    <location>
        <begin position="104"/>
        <end position="210"/>
    </location>
</feature>
<keyword evidence="3" id="KW-1185">Reference proteome</keyword>
<proteinExistence type="predicted"/>
<sequence>MADTVKSIVYLHINSYLPCYATPYAALLNYSRVHSLLEASSFFQPRKFEIANSLIYYENSRSIITIIRRKAMSTTCVSWLIALAACSISMASTEVRAGPLEDDVKAAYTAWDEAFGKGDAKAVATFYTEDALLLPPSHDVIEGPAGVEKFFSGIFGTGATDHRLEAIRVDGDEKLIYGAAKWSAKGKDAQGKDQPWGGIATHVFERQADGSLKIKLHTFN</sequence>
<gene>
    <name evidence="2" type="ORF">PYH38_004577</name>
</gene>
<reference evidence="2 3" key="1">
    <citation type="submission" date="2023-03" db="EMBL/GenBank/DDBJ databases">
        <authorList>
            <person name="Kaur S."/>
            <person name="Espinosa-Saiz D."/>
            <person name="Velazquez E."/>
            <person name="Menendez E."/>
            <person name="diCenzo G.C."/>
        </authorList>
    </citation>
    <scope>NUCLEOTIDE SEQUENCE [LARGE SCALE GENOMIC DNA]</scope>
    <source>
        <strain evidence="2 3">LMG 27395</strain>
    </source>
</reference>
<dbReference type="Gene3D" id="3.10.450.50">
    <property type="match status" value="1"/>
</dbReference>
<dbReference type="SUPFAM" id="SSF54427">
    <property type="entry name" value="NTF2-like"/>
    <property type="match status" value="1"/>
</dbReference>
<accession>A0ABY8CUI8</accession>